<dbReference type="PANTHER" id="PTHR21163">
    <property type="entry name" value="PROTEIN G12"/>
    <property type="match status" value="1"/>
</dbReference>
<keyword evidence="1" id="KW-0732">Signal</keyword>
<reference evidence="2 3" key="1">
    <citation type="submission" date="2015-07" db="EMBL/GenBank/DDBJ databases">
        <title>The genome of Habropoda laboriosa.</title>
        <authorList>
            <person name="Pan H."/>
            <person name="Kapheim K."/>
        </authorList>
    </citation>
    <scope>NUCLEOTIDE SEQUENCE [LARGE SCALE GENOMIC DNA]</scope>
    <source>
        <strain evidence="2">0110345459</strain>
    </source>
</reference>
<dbReference type="EMBL" id="KQ414633">
    <property type="protein sequence ID" value="KOC67090.1"/>
    <property type="molecule type" value="Genomic_DNA"/>
</dbReference>
<feature type="chain" id="PRO_5005575125" evidence="1">
    <location>
        <begin position="20"/>
        <end position="219"/>
    </location>
</feature>
<dbReference type="InterPro" id="IPR010629">
    <property type="entry name" value="Ins_allergen"/>
</dbReference>
<proteinExistence type="predicted"/>
<feature type="signal peptide" evidence="1">
    <location>
        <begin position="1"/>
        <end position="19"/>
    </location>
</feature>
<evidence type="ECO:0000313" key="2">
    <source>
        <dbReference type="EMBL" id="KOC67090.1"/>
    </source>
</evidence>
<dbReference type="PANTHER" id="PTHR21163:SF1">
    <property type="entry name" value="PROTEIN G12"/>
    <property type="match status" value="1"/>
</dbReference>
<accession>A0A0L7R885</accession>
<gene>
    <name evidence="2" type="ORF">WH47_11743</name>
</gene>
<dbReference type="AlphaFoldDB" id="A0A0L7R885"/>
<dbReference type="Proteomes" id="UP000053825">
    <property type="component" value="Unassembled WGS sequence"/>
</dbReference>
<sequence length="219" mass="24216">MKFVFALLVIVAAASPLTAYRIPSAGSGALAKDLQDLLDIIPLDKVIKITREYLLVDVQLKTLVKLAQSAESRALIRDVEARPELKELLDFVQEKGVDIYYLVGKVNEAVGLAPLVPSSLSEQEISGGIAGYISDVLAVIPVNELVELFYDKLDNSQVFKETWAELTSPRYLELYNSVARNTHFHKLTNIAKKAGVNEDDYKTYYPLSLAIAAALRALY</sequence>
<evidence type="ECO:0000256" key="1">
    <source>
        <dbReference type="SAM" id="SignalP"/>
    </source>
</evidence>
<dbReference type="Pfam" id="PF06757">
    <property type="entry name" value="Ins_allergen_rp"/>
    <property type="match status" value="1"/>
</dbReference>
<name>A0A0L7R885_9HYME</name>
<dbReference type="OrthoDB" id="7882129at2759"/>
<protein>
    <submittedName>
        <fullName evidence="2">Protein G12</fullName>
    </submittedName>
</protein>
<evidence type="ECO:0000313" key="3">
    <source>
        <dbReference type="Proteomes" id="UP000053825"/>
    </source>
</evidence>
<organism evidence="2 3">
    <name type="scientific">Habropoda laboriosa</name>
    <dbReference type="NCBI Taxonomy" id="597456"/>
    <lineage>
        <taxon>Eukaryota</taxon>
        <taxon>Metazoa</taxon>
        <taxon>Ecdysozoa</taxon>
        <taxon>Arthropoda</taxon>
        <taxon>Hexapoda</taxon>
        <taxon>Insecta</taxon>
        <taxon>Pterygota</taxon>
        <taxon>Neoptera</taxon>
        <taxon>Endopterygota</taxon>
        <taxon>Hymenoptera</taxon>
        <taxon>Apocrita</taxon>
        <taxon>Aculeata</taxon>
        <taxon>Apoidea</taxon>
        <taxon>Anthophila</taxon>
        <taxon>Apidae</taxon>
        <taxon>Habropoda</taxon>
    </lineage>
</organism>
<keyword evidence="3" id="KW-1185">Reference proteome</keyword>